<proteinExistence type="predicted"/>
<feature type="signal peptide" evidence="1">
    <location>
        <begin position="1"/>
        <end position="24"/>
    </location>
</feature>
<gene>
    <name evidence="3" type="ORF">GEV02_07670</name>
</gene>
<reference evidence="3 4" key="1">
    <citation type="submission" date="2019-10" db="EMBL/GenBank/DDBJ databases">
        <title>Two novel species isolated from a subtropical stream in China.</title>
        <authorList>
            <person name="Lu H."/>
        </authorList>
    </citation>
    <scope>NUCLEOTIDE SEQUENCE [LARGE SCALE GENOMIC DNA]</scope>
    <source>
        <strain evidence="3 4">FT29W</strain>
    </source>
</reference>
<keyword evidence="1" id="KW-0732">Signal</keyword>
<accession>A0A6A7MZ18</accession>
<dbReference type="Pfam" id="PF07589">
    <property type="entry name" value="PEP-CTERM"/>
    <property type="match status" value="1"/>
</dbReference>
<organism evidence="3 4">
    <name type="scientific">Rugamonas aquatica</name>
    <dbReference type="NCBI Taxonomy" id="2743357"/>
    <lineage>
        <taxon>Bacteria</taxon>
        <taxon>Pseudomonadati</taxon>
        <taxon>Pseudomonadota</taxon>
        <taxon>Betaproteobacteria</taxon>
        <taxon>Burkholderiales</taxon>
        <taxon>Oxalobacteraceae</taxon>
        <taxon>Telluria group</taxon>
        <taxon>Rugamonas</taxon>
    </lineage>
</organism>
<dbReference type="AlphaFoldDB" id="A0A6A7MZ18"/>
<dbReference type="EMBL" id="WHUG01000002">
    <property type="protein sequence ID" value="MQA38023.1"/>
    <property type="molecule type" value="Genomic_DNA"/>
</dbReference>
<dbReference type="NCBIfam" id="TIGR02595">
    <property type="entry name" value="PEP_CTERM"/>
    <property type="match status" value="1"/>
</dbReference>
<evidence type="ECO:0000313" key="4">
    <source>
        <dbReference type="Proteomes" id="UP000440498"/>
    </source>
</evidence>
<dbReference type="Proteomes" id="UP000440498">
    <property type="component" value="Unassembled WGS sequence"/>
</dbReference>
<feature type="domain" description="Ice-binding protein C-terminal" evidence="2">
    <location>
        <begin position="153"/>
        <end position="177"/>
    </location>
</feature>
<evidence type="ECO:0000313" key="3">
    <source>
        <dbReference type="EMBL" id="MQA38023.1"/>
    </source>
</evidence>
<dbReference type="RefSeq" id="WP_152837449.1">
    <property type="nucleotide sequence ID" value="NZ_WHUG01000002.1"/>
</dbReference>
<keyword evidence="4" id="KW-1185">Reference proteome</keyword>
<comment type="caution">
    <text evidence="3">The sequence shown here is derived from an EMBL/GenBank/DDBJ whole genome shotgun (WGS) entry which is preliminary data.</text>
</comment>
<dbReference type="NCBIfam" id="NF038126">
    <property type="entry name" value="PEP_CTERM_FxDxF"/>
    <property type="match status" value="1"/>
</dbReference>
<evidence type="ECO:0000256" key="1">
    <source>
        <dbReference type="SAM" id="SignalP"/>
    </source>
</evidence>
<name>A0A6A7MZ18_9BURK</name>
<protein>
    <submittedName>
        <fullName evidence="3">PEP-CTERM sorting domain-containing protein</fullName>
    </submittedName>
</protein>
<dbReference type="InterPro" id="IPR013424">
    <property type="entry name" value="Ice-binding_C"/>
</dbReference>
<evidence type="ECO:0000259" key="2">
    <source>
        <dbReference type="Pfam" id="PF07589"/>
    </source>
</evidence>
<sequence>MKRTQTVTAALILAAAAGLPWAQATDISQGVQTLDLSSGSAVLKHEFGAGNAGNTFHDRYDFTASAGQSLGAFVASLSMVDMGLGGAAFDSFRVFNSAGFSFDGTRQSAPDAVVEVWALSIPHLAADHYYLLVDGTVRNDAAGNYVGSVAVSSVPEPSPVAMLFGGVGVLGWLARRRKA</sequence>
<feature type="chain" id="PRO_5025620637" evidence="1">
    <location>
        <begin position="25"/>
        <end position="179"/>
    </location>
</feature>